<dbReference type="EMBL" id="JACIED010000004">
    <property type="protein sequence ID" value="MBB4009089.1"/>
    <property type="molecule type" value="Genomic_DNA"/>
</dbReference>
<reference evidence="1 2" key="1">
    <citation type="submission" date="2020-08" db="EMBL/GenBank/DDBJ databases">
        <title>Genomic Encyclopedia of Type Strains, Phase IV (KMG-IV): sequencing the most valuable type-strain genomes for metagenomic binning, comparative biology and taxonomic classification.</title>
        <authorList>
            <person name="Goeker M."/>
        </authorList>
    </citation>
    <scope>NUCLEOTIDE SEQUENCE [LARGE SCALE GENOMIC DNA]</scope>
    <source>
        <strain evidence="1 2">DSM 100021</strain>
    </source>
</reference>
<dbReference type="AlphaFoldDB" id="A0A7W6HPL8"/>
<proteinExistence type="predicted"/>
<evidence type="ECO:0000313" key="1">
    <source>
        <dbReference type="EMBL" id="MBB4009089.1"/>
    </source>
</evidence>
<name>A0A7W6HPL8_9HYPH</name>
<accession>A0A7W6HPL8</accession>
<dbReference type="Proteomes" id="UP000544107">
    <property type="component" value="Unassembled WGS sequence"/>
</dbReference>
<comment type="caution">
    <text evidence="1">The sequence shown here is derived from an EMBL/GenBank/DDBJ whole genome shotgun (WGS) entry which is preliminary data.</text>
</comment>
<protein>
    <submittedName>
        <fullName evidence="1">Uncharacterized protein</fullName>
    </submittedName>
</protein>
<evidence type="ECO:0000313" key="2">
    <source>
        <dbReference type="Proteomes" id="UP000544107"/>
    </source>
</evidence>
<gene>
    <name evidence="1" type="ORF">GGQ71_003371</name>
</gene>
<organism evidence="1 2">
    <name type="scientific">Allorhizobium taibaishanense</name>
    <dbReference type="NCBI Taxonomy" id="887144"/>
    <lineage>
        <taxon>Bacteria</taxon>
        <taxon>Pseudomonadati</taxon>
        <taxon>Pseudomonadota</taxon>
        <taxon>Alphaproteobacteria</taxon>
        <taxon>Hyphomicrobiales</taxon>
        <taxon>Rhizobiaceae</taxon>
        <taxon>Rhizobium/Agrobacterium group</taxon>
        <taxon>Allorhizobium</taxon>
    </lineage>
</organism>
<sequence>MFADRHDMTGRATGHDHHVVAQRGFPSDVDRDDIFCFRVLKAREDQLKRAGCGIDATFRAFRDRDGDAALGVYCCQSLSFP</sequence>